<dbReference type="Proteomes" id="UP001203852">
    <property type="component" value="Unassembled WGS sequence"/>
</dbReference>
<proteinExistence type="predicted"/>
<organism evidence="1 2">
    <name type="scientific">Exophiala viscosa</name>
    <dbReference type="NCBI Taxonomy" id="2486360"/>
    <lineage>
        <taxon>Eukaryota</taxon>
        <taxon>Fungi</taxon>
        <taxon>Dikarya</taxon>
        <taxon>Ascomycota</taxon>
        <taxon>Pezizomycotina</taxon>
        <taxon>Eurotiomycetes</taxon>
        <taxon>Chaetothyriomycetidae</taxon>
        <taxon>Chaetothyriales</taxon>
        <taxon>Herpotrichiellaceae</taxon>
        <taxon>Exophiala</taxon>
    </lineage>
</organism>
<dbReference type="AlphaFoldDB" id="A0AAN6DP59"/>
<comment type="caution">
    <text evidence="1">The sequence shown here is derived from an EMBL/GenBank/DDBJ whole genome shotgun (WGS) entry which is preliminary data.</text>
</comment>
<name>A0AAN6DP59_9EURO</name>
<dbReference type="EMBL" id="MU404358">
    <property type="protein sequence ID" value="KAI1610275.1"/>
    <property type="molecule type" value="Genomic_DNA"/>
</dbReference>
<protein>
    <submittedName>
        <fullName evidence="1">Uncharacterized protein</fullName>
    </submittedName>
</protein>
<evidence type="ECO:0000313" key="2">
    <source>
        <dbReference type="Proteomes" id="UP001203852"/>
    </source>
</evidence>
<reference evidence="1" key="1">
    <citation type="journal article" date="2022" name="bioRxiv">
        <title>Deciphering the potential niche of two novel black yeast fungi from a biological soil crust based on their genomes, phenotypes, and melanin regulation.</title>
        <authorList>
            <consortium name="DOE Joint Genome Institute"/>
            <person name="Carr E.C."/>
            <person name="Barton Q."/>
            <person name="Grambo S."/>
            <person name="Sullivan M."/>
            <person name="Renfro C.M."/>
            <person name="Kuo A."/>
            <person name="Pangilinan J."/>
            <person name="Lipzen A."/>
            <person name="Keymanesh K."/>
            <person name="Savage E."/>
            <person name="Barry K."/>
            <person name="Grigoriev I.V."/>
            <person name="Riekhof W.R."/>
            <person name="Harris S.S."/>
        </authorList>
    </citation>
    <scope>NUCLEOTIDE SEQUENCE</scope>
    <source>
        <strain evidence="1">JF 03-4F</strain>
    </source>
</reference>
<accession>A0AAN6DP59</accession>
<gene>
    <name evidence="1" type="ORF">EDD36DRAFT_477010</name>
</gene>
<sequence>MDHDTDSLLASYQEERELDLEDIGGQGQLSVQRNKTEVGADGREEIKLRPKITHHSNIFGARVYGVVNKLCWGSYDGKLACLLVVRFRFSCGSGIFRLRKAEIAFRYENYTGVENSAGMRSDPVVKIFSPRHIYGIPTQVEHEYVWTGIAQASVSAGPVNLGPELQYSRTTRFNTESALEIGGVDELDGDKDLPNKVFFEVNENAKLARGVPKELHFGVVVMCDGPIQVDIETSIGDRTAWPWTSDDPIIMKPGITFGDTPTYIPRDFKQLTDDHWKLLVHYQEERTNAVQGRPG</sequence>
<evidence type="ECO:0000313" key="1">
    <source>
        <dbReference type="EMBL" id="KAI1610275.1"/>
    </source>
</evidence>
<keyword evidence="2" id="KW-1185">Reference proteome</keyword>